<accession>A0A2A4T314</accession>
<dbReference type="InterPro" id="IPR052028">
    <property type="entry name" value="HipA_Ser/Thr_kinase"/>
</dbReference>
<dbReference type="EMBL" id="NVSR01000042">
    <property type="protein sequence ID" value="PCI28030.1"/>
    <property type="molecule type" value="Genomic_DNA"/>
</dbReference>
<dbReference type="GO" id="GO:0005829">
    <property type="term" value="C:cytosol"/>
    <property type="evidence" value="ECO:0007669"/>
    <property type="project" value="TreeGrafter"/>
</dbReference>
<evidence type="ECO:0000313" key="5">
    <source>
        <dbReference type="EMBL" id="PCI28030.1"/>
    </source>
</evidence>
<dbReference type="AlphaFoldDB" id="A0A2A4T314"/>
<evidence type="ECO:0000256" key="1">
    <source>
        <dbReference type="ARBA" id="ARBA00010164"/>
    </source>
</evidence>
<evidence type="ECO:0000256" key="2">
    <source>
        <dbReference type="ARBA" id="ARBA00022679"/>
    </source>
</evidence>
<evidence type="ECO:0000256" key="3">
    <source>
        <dbReference type="ARBA" id="ARBA00022777"/>
    </source>
</evidence>
<comment type="caution">
    <text evidence="5">The sequence shown here is derived from an EMBL/GenBank/DDBJ whole genome shotgun (WGS) entry which is preliminary data.</text>
</comment>
<proteinExistence type="inferred from homology"/>
<dbReference type="Pfam" id="PF07804">
    <property type="entry name" value="HipA_C"/>
    <property type="match status" value="1"/>
</dbReference>
<protein>
    <recommendedName>
        <fullName evidence="4">HipA-like C-terminal domain-containing protein</fullName>
    </recommendedName>
</protein>
<reference evidence="6" key="1">
    <citation type="submission" date="2017-08" db="EMBL/GenBank/DDBJ databases">
        <title>A dynamic microbial community with high functional redundancy inhabits the cold, oxic subseafloor aquifer.</title>
        <authorList>
            <person name="Tully B.J."/>
            <person name="Wheat C.G."/>
            <person name="Glazer B.T."/>
            <person name="Huber J.A."/>
        </authorList>
    </citation>
    <scope>NUCLEOTIDE SEQUENCE [LARGE SCALE GENOMIC DNA]</scope>
</reference>
<dbReference type="PANTHER" id="PTHR37419">
    <property type="entry name" value="SERINE/THREONINE-PROTEIN KINASE TOXIN HIPA"/>
    <property type="match status" value="1"/>
</dbReference>
<dbReference type="PANTHER" id="PTHR37419:SF8">
    <property type="entry name" value="TOXIN YJJJ"/>
    <property type="match status" value="1"/>
</dbReference>
<gene>
    <name evidence="5" type="ORF">COB67_07190</name>
</gene>
<dbReference type="Proteomes" id="UP000218113">
    <property type="component" value="Unassembled WGS sequence"/>
</dbReference>
<feature type="domain" description="HipA-like C-terminal" evidence="4">
    <location>
        <begin position="40"/>
        <end position="264"/>
    </location>
</feature>
<comment type="similarity">
    <text evidence="1">Belongs to the HipA Ser/Thr kinase family.</text>
</comment>
<keyword evidence="2" id="KW-0808">Transferase</keyword>
<evidence type="ECO:0000259" key="4">
    <source>
        <dbReference type="Pfam" id="PF07804"/>
    </source>
</evidence>
<organism evidence="5 6">
    <name type="scientific">SAR324 cluster bacterium</name>
    <dbReference type="NCBI Taxonomy" id="2024889"/>
    <lineage>
        <taxon>Bacteria</taxon>
        <taxon>Deltaproteobacteria</taxon>
        <taxon>SAR324 cluster</taxon>
    </lineage>
</organism>
<evidence type="ECO:0000313" key="6">
    <source>
        <dbReference type="Proteomes" id="UP000218113"/>
    </source>
</evidence>
<sequence length="298" mass="34554">MDVTEPLEIRSMYESSKKVIQGEMEESIEDLMKFTGSGASAGGARAKAIIVWNYKTNEIISGVSDVPSGFEHWLVKFDMVDDHKKSLDFTKLEYLYMSMAKDCDINVPEIRMIEDRDLNHFMIKRFDREGNNKIHMHSLVSMMHIDFNLPQHYSYDEALRVVWFISKDKRDVIEFFRRCVFNVIARNQDDHAKNTSFMMSKDGVWSLSKAYDITYDNGAMYTKNHQMSIRGKVNGFKVDDLLMLAKDADIKRKTAERIISSVINVVSCFRQRAESFGIREDLIALVEKDLRIKIIEGI</sequence>
<dbReference type="GO" id="GO:0004674">
    <property type="term" value="F:protein serine/threonine kinase activity"/>
    <property type="evidence" value="ECO:0007669"/>
    <property type="project" value="TreeGrafter"/>
</dbReference>
<dbReference type="InterPro" id="IPR012893">
    <property type="entry name" value="HipA-like_C"/>
</dbReference>
<keyword evidence="3" id="KW-0418">Kinase</keyword>
<name>A0A2A4T314_9DELT</name>